<dbReference type="Proteomes" id="UP001178507">
    <property type="component" value="Unassembled WGS sequence"/>
</dbReference>
<feature type="non-terminal residue" evidence="1">
    <location>
        <position position="1"/>
    </location>
</feature>
<gene>
    <name evidence="1" type="ORF">EVOR1521_LOCUS14553</name>
</gene>
<sequence length="280" mass="30643">SNAHIFLIQHRAGWVSEKEGYTWQPQMGWESIFVDDLQGSGGAPEGQLMGQSLKEFLQLSVHELQQKQRIPSLAQTLLARGTTCLARCVPPSLGLAQVAERVRAVRQALQDLPGFVEAVESLAMLVLMQWRPEQNGLHLHLKLAMQEMRFGSLRKSVWLSIERLQLSALTHALRWLDTDFNLRHVLHPSSACCRLWLQLAPRNPADPAAAANAAPQVIAAALKPGAALQGPAPVANHGRGGPLRCRCPFSARLLSGCAGVTSGLEDRDPGRLRSLCARMI</sequence>
<protein>
    <submittedName>
        <fullName evidence="1">Uncharacterized protein</fullName>
    </submittedName>
</protein>
<accession>A0AA36IL56</accession>
<reference evidence="1" key="1">
    <citation type="submission" date="2023-08" db="EMBL/GenBank/DDBJ databases">
        <authorList>
            <person name="Chen Y."/>
            <person name="Shah S."/>
            <person name="Dougan E. K."/>
            <person name="Thang M."/>
            <person name="Chan C."/>
        </authorList>
    </citation>
    <scope>NUCLEOTIDE SEQUENCE</scope>
</reference>
<evidence type="ECO:0000313" key="2">
    <source>
        <dbReference type="Proteomes" id="UP001178507"/>
    </source>
</evidence>
<keyword evidence="2" id="KW-1185">Reference proteome</keyword>
<proteinExistence type="predicted"/>
<organism evidence="1 2">
    <name type="scientific">Effrenium voratum</name>
    <dbReference type="NCBI Taxonomy" id="2562239"/>
    <lineage>
        <taxon>Eukaryota</taxon>
        <taxon>Sar</taxon>
        <taxon>Alveolata</taxon>
        <taxon>Dinophyceae</taxon>
        <taxon>Suessiales</taxon>
        <taxon>Symbiodiniaceae</taxon>
        <taxon>Effrenium</taxon>
    </lineage>
</organism>
<comment type="caution">
    <text evidence="1">The sequence shown here is derived from an EMBL/GenBank/DDBJ whole genome shotgun (WGS) entry which is preliminary data.</text>
</comment>
<evidence type="ECO:0000313" key="1">
    <source>
        <dbReference type="EMBL" id="CAJ1388750.1"/>
    </source>
</evidence>
<feature type="non-terminal residue" evidence="1">
    <location>
        <position position="280"/>
    </location>
</feature>
<dbReference type="EMBL" id="CAUJNA010001753">
    <property type="protein sequence ID" value="CAJ1388750.1"/>
    <property type="molecule type" value="Genomic_DNA"/>
</dbReference>
<dbReference type="AlphaFoldDB" id="A0AA36IL56"/>
<name>A0AA36IL56_9DINO</name>